<proteinExistence type="predicted"/>
<evidence type="ECO:0000256" key="1">
    <source>
        <dbReference type="ARBA" id="ARBA00004651"/>
    </source>
</evidence>
<dbReference type="RefSeq" id="WP_345328104.1">
    <property type="nucleotide sequence ID" value="NZ_BAABGA010000120.1"/>
</dbReference>
<comment type="subcellular location">
    <subcellularLocation>
        <location evidence="1">Cell membrane</location>
        <topology evidence="1">Multi-pass membrane protein</topology>
    </subcellularLocation>
</comment>
<keyword evidence="5 7" id="KW-0472">Membrane</keyword>
<feature type="transmembrane region" description="Helical" evidence="7">
    <location>
        <begin position="167"/>
        <end position="190"/>
    </location>
</feature>
<organism evidence="10 11">
    <name type="scientific">Novipirellula rosea</name>
    <dbReference type="NCBI Taxonomy" id="1031540"/>
    <lineage>
        <taxon>Bacteria</taxon>
        <taxon>Pseudomonadati</taxon>
        <taxon>Planctomycetota</taxon>
        <taxon>Planctomycetia</taxon>
        <taxon>Pirellulales</taxon>
        <taxon>Pirellulaceae</taxon>
        <taxon>Novipirellula</taxon>
    </lineage>
</organism>
<dbReference type="Pfam" id="PF23357">
    <property type="entry name" value="DUF7088"/>
    <property type="match status" value="1"/>
</dbReference>
<feature type="transmembrane region" description="Helical" evidence="7">
    <location>
        <begin position="288"/>
        <end position="306"/>
    </location>
</feature>
<dbReference type="Proteomes" id="UP001500840">
    <property type="component" value="Unassembled WGS sequence"/>
</dbReference>
<evidence type="ECO:0000256" key="2">
    <source>
        <dbReference type="ARBA" id="ARBA00022475"/>
    </source>
</evidence>
<accession>A0ABP8NV47</accession>
<evidence type="ECO:0000259" key="8">
    <source>
        <dbReference type="Pfam" id="PF09822"/>
    </source>
</evidence>
<feature type="transmembrane region" description="Helical" evidence="7">
    <location>
        <begin position="6"/>
        <end position="33"/>
    </location>
</feature>
<evidence type="ECO:0000256" key="7">
    <source>
        <dbReference type="SAM" id="Phobius"/>
    </source>
</evidence>
<keyword evidence="11" id="KW-1185">Reference proteome</keyword>
<keyword evidence="3 7" id="KW-0812">Transmembrane</keyword>
<dbReference type="InterPro" id="IPR051449">
    <property type="entry name" value="ABC-2_transporter_component"/>
</dbReference>
<feature type="transmembrane region" description="Helical" evidence="7">
    <location>
        <begin position="246"/>
        <end position="267"/>
    </location>
</feature>
<dbReference type="Pfam" id="PF13346">
    <property type="entry name" value="ABC2_membrane_5"/>
    <property type="match status" value="1"/>
</dbReference>
<comment type="caution">
    <text evidence="10">The sequence shown here is derived from an EMBL/GenBank/DDBJ whole genome shotgun (WGS) entry which is preliminary data.</text>
</comment>
<dbReference type="PANTHER" id="PTHR30294:SF29">
    <property type="entry name" value="MULTIDRUG ABC TRANSPORTER PERMEASE YBHS-RELATED"/>
    <property type="match status" value="1"/>
</dbReference>
<evidence type="ECO:0000259" key="9">
    <source>
        <dbReference type="Pfam" id="PF23357"/>
    </source>
</evidence>
<dbReference type="InterPro" id="IPR025699">
    <property type="entry name" value="ABC2_memb-like"/>
</dbReference>
<keyword evidence="2" id="KW-1003">Cell membrane</keyword>
<evidence type="ECO:0000256" key="3">
    <source>
        <dbReference type="ARBA" id="ARBA00022692"/>
    </source>
</evidence>
<reference evidence="11" key="1">
    <citation type="journal article" date="2019" name="Int. J. Syst. Evol. Microbiol.">
        <title>The Global Catalogue of Microorganisms (GCM) 10K type strain sequencing project: providing services to taxonomists for standard genome sequencing and annotation.</title>
        <authorList>
            <consortium name="The Broad Institute Genomics Platform"/>
            <consortium name="The Broad Institute Genome Sequencing Center for Infectious Disease"/>
            <person name="Wu L."/>
            <person name="Ma J."/>
        </authorList>
    </citation>
    <scope>NUCLEOTIDE SEQUENCE [LARGE SCALE GENOMIC DNA]</scope>
    <source>
        <strain evidence="11">JCM 17759</strain>
    </source>
</reference>
<feature type="transmembrane region" description="Helical" evidence="7">
    <location>
        <begin position="937"/>
        <end position="956"/>
    </location>
</feature>
<dbReference type="PANTHER" id="PTHR30294">
    <property type="entry name" value="MEMBRANE COMPONENT OF ABC TRANSPORTER YHHJ-RELATED"/>
    <property type="match status" value="1"/>
</dbReference>
<feature type="compositionally biased region" description="Basic and acidic residues" evidence="6">
    <location>
        <begin position="727"/>
        <end position="748"/>
    </location>
</feature>
<feature type="transmembrane region" description="Helical" evidence="7">
    <location>
        <begin position="54"/>
        <end position="74"/>
    </location>
</feature>
<protein>
    <submittedName>
        <fullName evidence="10">Gldg family protein</fullName>
    </submittedName>
</protein>
<keyword evidence="4 7" id="KW-1133">Transmembrane helix</keyword>
<feature type="region of interest" description="Disordered" evidence="6">
    <location>
        <begin position="726"/>
        <end position="749"/>
    </location>
</feature>
<name>A0ABP8NV47_9BACT</name>
<feature type="domain" description="DUF7088" evidence="9">
    <location>
        <begin position="318"/>
        <end position="427"/>
    </location>
</feature>
<dbReference type="Pfam" id="PF09822">
    <property type="entry name" value="ABC_transp_aux"/>
    <property type="match status" value="1"/>
</dbReference>
<feature type="transmembrane region" description="Helical" evidence="7">
    <location>
        <begin position="129"/>
        <end position="147"/>
    </location>
</feature>
<evidence type="ECO:0000256" key="6">
    <source>
        <dbReference type="SAM" id="MobiDB-lite"/>
    </source>
</evidence>
<dbReference type="InterPro" id="IPR019196">
    <property type="entry name" value="ABC_transp_unknown"/>
</dbReference>
<evidence type="ECO:0000313" key="10">
    <source>
        <dbReference type="EMBL" id="GAA4472050.1"/>
    </source>
</evidence>
<feature type="domain" description="ABC-type uncharacterised transport system" evidence="8">
    <location>
        <begin position="461"/>
        <end position="797"/>
    </location>
</feature>
<evidence type="ECO:0000256" key="5">
    <source>
        <dbReference type="ARBA" id="ARBA00023136"/>
    </source>
</evidence>
<sequence length="972" mass="107512">MTLNNVAFALLNLFVLDLILLLVLMAIVAALAGTKRAAYAVLKRNFVGYFGNPTGYVFLCIFVFLTSVSAFWPYEFFNQNLATLDQLNYWFPLIMLVFIPAITMSIWAEEKRQGTDELLLTLPADDFDIVIGKYMAAASIFTASLLFSQLSTFITLAVLTEGTLDTGLIFTTYLGYWFVGLAMIAIGMIASFLTGNLTVGFILGALFNAPLAFASLADSISPNKRIAEWLASSGIARPFDDFGRGVISLSAVGYFVLVAAVALYATMVLIGRRHWTGGKDGNTMAWHYIARVLALIVITAGAVTLFRNWDYRKDLTEGKVSSLAGATKTLIQELDTDRPIVIDAFISADIPEIYARTRYELINLLKEFRSEAAKRNRRIEINLYDNIELFSEEAALASERFGIEPVTRMVREKGSFQQKELILGAAFRSGLEKVTVPIFEYGIPVEYELVRSINTVAEGTRKRIGIVSTDARLMGGMVMQGMSPSQAAKHPLIEELAKQYDVEEVDLGAPVTVGMFDAMIAVQPSTLPPDQFSRLVDAIKVGVPVAVFEDPMPVFNQAITPTGMPKQSPGSMFGGGGPMPKGNIHELWDALEIESPGTPGMQGLFSSDLVWQQFNPYPNLERNINELWVFVDENAPEVEEGEALSEKSVITSKLRQVLCLYAASVRAKDSSTLKHTKLMSTGGRSGLLPFNKVQQIMQGATTVAREIDSVSPGLAVAMTIEGAVAATEEKASDDDSKKDASNEAEKADSPAAAQGIKAVYVADTDIMSPVFLQIRADPKQAADMRFQFQNVTFILNAIDWLTGETDFIEVRKHEPIFASLRMIDSVKEIASSNVSKRSKEFQDEYDETVREAQEKMDTELKSLREELEKLQKESANGRVPPDKLQAKVQAFQTLQEREQTRLEVKIAKSERDREQKIGDIQREADQKVTWIQNQVKAAAVVLPCIPPLIIGVIVFASRRLRERENISKSRLK</sequence>
<dbReference type="EMBL" id="BAABGA010000120">
    <property type="protein sequence ID" value="GAA4472050.1"/>
    <property type="molecule type" value="Genomic_DNA"/>
</dbReference>
<dbReference type="InterPro" id="IPR055396">
    <property type="entry name" value="DUF7088"/>
</dbReference>
<gene>
    <name evidence="10" type="ORF">GCM10023156_67730</name>
</gene>
<feature type="transmembrane region" description="Helical" evidence="7">
    <location>
        <begin position="89"/>
        <end position="108"/>
    </location>
</feature>
<evidence type="ECO:0000313" key="11">
    <source>
        <dbReference type="Proteomes" id="UP001500840"/>
    </source>
</evidence>
<evidence type="ECO:0000256" key="4">
    <source>
        <dbReference type="ARBA" id="ARBA00022989"/>
    </source>
</evidence>
<feature type="transmembrane region" description="Helical" evidence="7">
    <location>
        <begin position="197"/>
        <end position="217"/>
    </location>
</feature>